<dbReference type="Proteomes" id="UP000050795">
    <property type="component" value="Unassembled WGS sequence"/>
</dbReference>
<evidence type="ECO:0000256" key="1">
    <source>
        <dbReference type="SAM" id="MobiDB-lite"/>
    </source>
</evidence>
<reference evidence="2" key="1">
    <citation type="submission" date="2022-06" db="EMBL/GenBank/DDBJ databases">
        <authorList>
            <person name="Berger JAMES D."/>
            <person name="Berger JAMES D."/>
        </authorList>
    </citation>
    <scope>NUCLEOTIDE SEQUENCE [LARGE SCALE GENOMIC DNA]</scope>
</reference>
<protein>
    <submittedName>
        <fullName evidence="3">Uncharacterized protein</fullName>
    </submittedName>
</protein>
<dbReference type="WBParaSite" id="TREG1_65400.1">
    <property type="protein sequence ID" value="TREG1_65400.1"/>
    <property type="gene ID" value="TREG1_65400"/>
</dbReference>
<feature type="region of interest" description="Disordered" evidence="1">
    <location>
        <begin position="1"/>
        <end position="69"/>
    </location>
</feature>
<feature type="compositionally biased region" description="Polar residues" evidence="1">
    <location>
        <begin position="1"/>
        <end position="12"/>
    </location>
</feature>
<accession>A0AA85KAH6</accession>
<dbReference type="AlphaFoldDB" id="A0AA85KAH6"/>
<evidence type="ECO:0000313" key="3">
    <source>
        <dbReference type="WBParaSite" id="TREG1_65400.1"/>
    </source>
</evidence>
<sequence>MEMPKNFTTKSIIWSEYDDEEEDDEGDGCEDDGGGGGGGGEADAKGDHYPAMDYKGCDNNQSLPPGGESKLQFISSNDNFVSDNNIGDNVNNNNNNNNKDRGYTHVSVEISDVSAAKSQSLSSSLNEVKQCISRPSINFTGLKTDDRQSSDEMDSTSSTKVSKSETCDLETAF</sequence>
<evidence type="ECO:0000313" key="2">
    <source>
        <dbReference type="Proteomes" id="UP000050795"/>
    </source>
</evidence>
<proteinExistence type="predicted"/>
<feature type="compositionally biased region" description="Acidic residues" evidence="1">
    <location>
        <begin position="16"/>
        <end position="33"/>
    </location>
</feature>
<keyword evidence="2" id="KW-1185">Reference proteome</keyword>
<name>A0AA85KAH6_TRIRE</name>
<feature type="region of interest" description="Disordered" evidence="1">
    <location>
        <begin position="136"/>
        <end position="173"/>
    </location>
</feature>
<organism evidence="2 3">
    <name type="scientific">Trichobilharzia regenti</name>
    <name type="common">Nasal bird schistosome</name>
    <dbReference type="NCBI Taxonomy" id="157069"/>
    <lineage>
        <taxon>Eukaryota</taxon>
        <taxon>Metazoa</taxon>
        <taxon>Spiralia</taxon>
        <taxon>Lophotrochozoa</taxon>
        <taxon>Platyhelminthes</taxon>
        <taxon>Trematoda</taxon>
        <taxon>Digenea</taxon>
        <taxon>Strigeidida</taxon>
        <taxon>Schistosomatoidea</taxon>
        <taxon>Schistosomatidae</taxon>
        <taxon>Trichobilharzia</taxon>
    </lineage>
</organism>
<reference evidence="3" key="2">
    <citation type="submission" date="2023-11" db="UniProtKB">
        <authorList>
            <consortium name="WormBaseParasite"/>
        </authorList>
    </citation>
    <scope>IDENTIFICATION</scope>
</reference>